<protein>
    <recommendedName>
        <fullName evidence="5">FAD/NAD(P)-binding domain-containing protein</fullName>
    </recommendedName>
</protein>
<feature type="non-terminal residue" evidence="6">
    <location>
        <position position="176"/>
    </location>
</feature>
<comment type="cofactor">
    <cofactor evidence="1">
        <name>FAD</name>
        <dbReference type="ChEBI" id="CHEBI:57692"/>
    </cofactor>
</comment>
<evidence type="ECO:0000313" key="7">
    <source>
        <dbReference type="Proteomes" id="UP000654075"/>
    </source>
</evidence>
<evidence type="ECO:0000256" key="1">
    <source>
        <dbReference type="ARBA" id="ARBA00001974"/>
    </source>
</evidence>
<dbReference type="PRINTS" id="PR00368">
    <property type="entry name" value="FADPNR"/>
</dbReference>
<dbReference type="OrthoDB" id="432169at2759"/>
<dbReference type="PANTHER" id="PTHR43557">
    <property type="entry name" value="APOPTOSIS-INDUCING FACTOR 1"/>
    <property type="match status" value="1"/>
</dbReference>
<keyword evidence="4" id="KW-0560">Oxidoreductase</keyword>
<evidence type="ECO:0000256" key="4">
    <source>
        <dbReference type="ARBA" id="ARBA00023002"/>
    </source>
</evidence>
<evidence type="ECO:0000313" key="6">
    <source>
        <dbReference type="EMBL" id="CAE8621555.1"/>
    </source>
</evidence>
<sequence length="176" mass="18628">QPVRGAGLQAIPTYAVAVENGDVIVELPKNMEDFVAPTMARRDCEDPRVFVIVGGGAAGVAASDALRQEGYTGRILLLTEESHLPYDRPVLSKNFVKASDPGSLALREASYFEEHDIEVRLGARVASLDAATRVLSLASGEQISYDSALIATGAKPRALPIKGGDLPGVMGLRTPE</sequence>
<dbReference type="InterPro" id="IPR023753">
    <property type="entry name" value="FAD/NAD-binding_dom"/>
</dbReference>
<evidence type="ECO:0000259" key="5">
    <source>
        <dbReference type="Pfam" id="PF07992"/>
    </source>
</evidence>
<dbReference type="Proteomes" id="UP000654075">
    <property type="component" value="Unassembled WGS sequence"/>
</dbReference>
<evidence type="ECO:0000256" key="2">
    <source>
        <dbReference type="ARBA" id="ARBA00022630"/>
    </source>
</evidence>
<dbReference type="InterPro" id="IPR050446">
    <property type="entry name" value="FAD-oxidoreductase/Apoptosis"/>
</dbReference>
<keyword evidence="2" id="KW-0285">Flavoprotein</keyword>
<comment type="caution">
    <text evidence="6">The sequence shown here is derived from an EMBL/GenBank/DDBJ whole genome shotgun (WGS) entry which is preliminary data.</text>
</comment>
<feature type="domain" description="FAD/NAD(P)-binding" evidence="5">
    <location>
        <begin position="51"/>
        <end position="164"/>
    </location>
</feature>
<gene>
    <name evidence="6" type="ORF">PGLA1383_LOCUS39073</name>
</gene>
<evidence type="ECO:0000256" key="3">
    <source>
        <dbReference type="ARBA" id="ARBA00022827"/>
    </source>
</evidence>
<dbReference type="OMA" id="GEWIMTK"/>
<keyword evidence="7" id="KW-1185">Reference proteome</keyword>
<accession>A0A813G3V1</accession>
<reference evidence="6" key="1">
    <citation type="submission" date="2021-02" db="EMBL/GenBank/DDBJ databases">
        <authorList>
            <person name="Dougan E. K."/>
            <person name="Rhodes N."/>
            <person name="Thang M."/>
            <person name="Chan C."/>
        </authorList>
    </citation>
    <scope>NUCLEOTIDE SEQUENCE</scope>
</reference>
<dbReference type="SUPFAM" id="SSF51905">
    <property type="entry name" value="FAD/NAD(P)-binding domain"/>
    <property type="match status" value="1"/>
</dbReference>
<dbReference type="GO" id="GO:0005737">
    <property type="term" value="C:cytoplasm"/>
    <property type="evidence" value="ECO:0007669"/>
    <property type="project" value="TreeGrafter"/>
</dbReference>
<dbReference type="PANTHER" id="PTHR43557:SF2">
    <property type="entry name" value="RIESKE DOMAIN-CONTAINING PROTEIN-RELATED"/>
    <property type="match status" value="1"/>
</dbReference>
<dbReference type="Gene3D" id="3.50.50.60">
    <property type="entry name" value="FAD/NAD(P)-binding domain"/>
    <property type="match status" value="2"/>
</dbReference>
<dbReference type="InterPro" id="IPR036188">
    <property type="entry name" value="FAD/NAD-bd_sf"/>
</dbReference>
<organism evidence="6 7">
    <name type="scientific">Polarella glacialis</name>
    <name type="common">Dinoflagellate</name>
    <dbReference type="NCBI Taxonomy" id="89957"/>
    <lineage>
        <taxon>Eukaryota</taxon>
        <taxon>Sar</taxon>
        <taxon>Alveolata</taxon>
        <taxon>Dinophyceae</taxon>
        <taxon>Suessiales</taxon>
        <taxon>Suessiaceae</taxon>
        <taxon>Polarella</taxon>
    </lineage>
</organism>
<proteinExistence type="predicted"/>
<dbReference type="AlphaFoldDB" id="A0A813G3V1"/>
<dbReference type="GO" id="GO:0016651">
    <property type="term" value="F:oxidoreductase activity, acting on NAD(P)H"/>
    <property type="evidence" value="ECO:0007669"/>
    <property type="project" value="TreeGrafter"/>
</dbReference>
<feature type="non-terminal residue" evidence="6">
    <location>
        <position position="1"/>
    </location>
</feature>
<name>A0A813G3V1_POLGL</name>
<dbReference type="EMBL" id="CAJNNV010027768">
    <property type="protein sequence ID" value="CAE8621555.1"/>
    <property type="molecule type" value="Genomic_DNA"/>
</dbReference>
<keyword evidence="3" id="KW-0274">FAD</keyword>
<dbReference type="Pfam" id="PF07992">
    <property type="entry name" value="Pyr_redox_2"/>
    <property type="match status" value="1"/>
</dbReference>